<keyword evidence="2" id="KW-1185">Reference proteome</keyword>
<accession>A0AA40HVL4</accession>
<comment type="caution">
    <text evidence="1">The sequence shown here is derived from an EMBL/GenBank/DDBJ whole genome shotgun (WGS) entry which is preliminary data.</text>
</comment>
<protein>
    <submittedName>
        <fullName evidence="1">Uncharacterized protein</fullName>
    </submittedName>
</protein>
<evidence type="ECO:0000313" key="2">
    <source>
        <dbReference type="Proteomes" id="UP001177744"/>
    </source>
</evidence>
<evidence type="ECO:0000313" key="1">
    <source>
        <dbReference type="EMBL" id="KAK1337722.1"/>
    </source>
</evidence>
<reference evidence="1" key="1">
    <citation type="submission" date="2023-06" db="EMBL/GenBank/DDBJ databases">
        <title>Reference genome for the Northern bat (Eptesicus nilssonii), a most northern bat species.</title>
        <authorList>
            <person name="Laine V.N."/>
            <person name="Pulliainen A.T."/>
            <person name="Lilley T.M."/>
        </authorList>
    </citation>
    <scope>NUCLEOTIDE SEQUENCE</scope>
    <source>
        <strain evidence="1">BLF_Eptnil</strain>
        <tissue evidence="1">Kidney</tissue>
    </source>
</reference>
<dbReference type="Proteomes" id="UP001177744">
    <property type="component" value="Unassembled WGS sequence"/>
</dbReference>
<sequence length="79" mass="8217">MLSYGTNSVDLFKWKREAGAGVSSGSGREGKTKGLQSGVDIGIKHSEQQQWSFDDATTKAGQCAIGLQVGTNSVPASQA</sequence>
<dbReference type="AlphaFoldDB" id="A0AA40HVL4"/>
<proteinExistence type="predicted"/>
<gene>
    <name evidence="1" type="ORF">QTO34_002355</name>
</gene>
<dbReference type="EMBL" id="JAULJE010000011">
    <property type="protein sequence ID" value="KAK1337722.1"/>
    <property type="molecule type" value="Genomic_DNA"/>
</dbReference>
<name>A0AA40HVL4_CNENI</name>
<organism evidence="1 2">
    <name type="scientific">Cnephaeus nilssonii</name>
    <name type="common">Northern bat</name>
    <name type="synonym">Eptesicus nilssonii</name>
    <dbReference type="NCBI Taxonomy" id="3371016"/>
    <lineage>
        <taxon>Eukaryota</taxon>
        <taxon>Metazoa</taxon>
        <taxon>Chordata</taxon>
        <taxon>Craniata</taxon>
        <taxon>Vertebrata</taxon>
        <taxon>Euteleostomi</taxon>
        <taxon>Mammalia</taxon>
        <taxon>Eutheria</taxon>
        <taxon>Laurasiatheria</taxon>
        <taxon>Chiroptera</taxon>
        <taxon>Yangochiroptera</taxon>
        <taxon>Vespertilionidae</taxon>
        <taxon>Cnephaeus</taxon>
    </lineage>
</organism>